<reference evidence="2" key="1">
    <citation type="submission" date="2018-12" db="EMBL/GenBank/DDBJ databases">
        <title>Novel natural products biosynthetic potential of the class Ktedonobacteria.</title>
        <authorList>
            <person name="Zheng Y."/>
            <person name="Saitou A."/>
            <person name="Wang C.M."/>
            <person name="Toyoda A."/>
            <person name="Minakuchi Y."/>
            <person name="Sekiguchi Y."/>
            <person name="Ueda K."/>
            <person name="Takano H."/>
            <person name="Sakai Y."/>
            <person name="Yokota A."/>
            <person name="Yabe S."/>
        </authorList>
    </citation>
    <scope>NUCLEOTIDE SEQUENCE</scope>
    <source>
        <strain evidence="2">COM3</strain>
    </source>
</reference>
<protein>
    <submittedName>
        <fullName evidence="2">Uncharacterized protein</fullName>
    </submittedName>
</protein>
<dbReference type="AlphaFoldDB" id="A0A455SFH3"/>
<evidence type="ECO:0000256" key="1">
    <source>
        <dbReference type="SAM" id="MobiDB-lite"/>
    </source>
</evidence>
<gene>
    <name evidence="2" type="ORF">KTC_08490</name>
</gene>
<proteinExistence type="predicted"/>
<feature type="compositionally biased region" description="Basic and acidic residues" evidence="1">
    <location>
        <begin position="38"/>
        <end position="49"/>
    </location>
</feature>
<evidence type="ECO:0000313" key="2">
    <source>
        <dbReference type="EMBL" id="BBH86098.1"/>
    </source>
</evidence>
<name>A0A455SFH3_9CHLR</name>
<sequence length="83" mass="9427">MYSQKDGSRGPRKANVCQRVPGKGQAAYNKKVANNSGHNRDTGASDERVSDKRIGEYVKHARFVPVYLCPYHNSRKEYVAQER</sequence>
<dbReference type="EMBL" id="AP019376">
    <property type="protein sequence ID" value="BBH86098.1"/>
    <property type="molecule type" value="Genomic_DNA"/>
</dbReference>
<feature type="region of interest" description="Disordered" evidence="1">
    <location>
        <begin position="1"/>
        <end position="49"/>
    </location>
</feature>
<accession>A0A455SFH3</accession>
<organism evidence="2">
    <name type="scientific">Thermosporothrix sp. COM3</name>
    <dbReference type="NCBI Taxonomy" id="2490863"/>
    <lineage>
        <taxon>Bacteria</taxon>
        <taxon>Bacillati</taxon>
        <taxon>Chloroflexota</taxon>
        <taxon>Ktedonobacteria</taxon>
        <taxon>Ktedonobacterales</taxon>
        <taxon>Thermosporotrichaceae</taxon>
        <taxon>Thermosporothrix</taxon>
    </lineage>
</organism>